<reference evidence="1" key="1">
    <citation type="submission" date="2015-04" db="EMBL/GenBank/DDBJ databases">
        <title>The genome sequence of the plant pathogenic Rhizarian Plasmodiophora brassicae reveals insights in its biotrophic life cycle and the origin of chitin synthesis.</title>
        <authorList>
            <person name="Schwelm A."/>
            <person name="Fogelqvist J."/>
            <person name="Knaust A."/>
            <person name="Julke S."/>
            <person name="Lilja T."/>
            <person name="Dhandapani V."/>
            <person name="Bonilla-Rosso G."/>
            <person name="Karlsson M."/>
            <person name="Shevchenko A."/>
            <person name="Choi S.R."/>
            <person name="Kim H.G."/>
            <person name="Park J.Y."/>
            <person name="Lim Y.P."/>
            <person name="Ludwig-Muller J."/>
            <person name="Dixelius C."/>
        </authorList>
    </citation>
    <scope>NUCLEOTIDE SEQUENCE</scope>
    <source>
        <tissue evidence="1">Potato root galls</tissue>
    </source>
</reference>
<accession>A0A0H5QX71</accession>
<sequence length="307" mass="35094">MSTFENPFQKVRDVKNMIDHCENEETLQFMFSVGDDPANVVRLGTLRMRMHLGQYFYSSSILLMFGVLQRSCSNLVRMRTHLNPCFQSCMGSFSTPSFKLLSNFPAQRVFPSDNAARVISQLQSVSDVETRAELLSLIGPRILNKLSLPKLLESGADVEALQNLFSRLYGNVLCHRDHTDVMIIFDSDLPPNVIGLVSNLVTSGGDAEALADLLSLFEHSSSNMRFLRMVIKYGAERTALEKLFQFLTDFSDDAMFISWLLKSGLNAGSFEARFYVFEYPPNFVHDVWEQVLRRWRLLLKRFKVCAW</sequence>
<evidence type="ECO:0000313" key="1">
    <source>
        <dbReference type="EMBL" id="CRZ06545.1"/>
    </source>
</evidence>
<proteinExistence type="predicted"/>
<dbReference type="AlphaFoldDB" id="A0A0H5QX71"/>
<protein>
    <submittedName>
        <fullName evidence="1">Uncharacterized protein</fullName>
    </submittedName>
</protein>
<dbReference type="EMBL" id="HACM01006103">
    <property type="protein sequence ID" value="CRZ06545.1"/>
    <property type="molecule type" value="Transcribed_RNA"/>
</dbReference>
<organism evidence="1">
    <name type="scientific">Spongospora subterranea</name>
    <dbReference type="NCBI Taxonomy" id="70186"/>
    <lineage>
        <taxon>Eukaryota</taxon>
        <taxon>Sar</taxon>
        <taxon>Rhizaria</taxon>
        <taxon>Endomyxa</taxon>
        <taxon>Phytomyxea</taxon>
        <taxon>Plasmodiophorida</taxon>
        <taxon>Plasmodiophoridae</taxon>
        <taxon>Spongospora</taxon>
    </lineage>
</organism>
<name>A0A0H5QX71_9EUKA</name>